<keyword evidence="1" id="KW-0812">Transmembrane</keyword>
<name>Q35750_9HEMI</name>
<accession>Q35750</accession>
<keyword evidence="1" id="KW-0472">Membrane</keyword>
<dbReference type="InterPro" id="IPR027387">
    <property type="entry name" value="Cytb/b6-like_sf"/>
</dbReference>
<keyword evidence="2" id="KW-0496">Mitochondrion</keyword>
<organism evidence="2">
    <name type="scientific">Reventazonia sp</name>
    <dbReference type="NCBI Taxonomy" id="30150"/>
    <lineage>
        <taxon>Eukaryota</taxon>
        <taxon>Metazoa</taxon>
        <taxon>Ecdysozoa</taxon>
        <taxon>Arthropoda</taxon>
        <taxon>Hexapoda</taxon>
        <taxon>Insecta</taxon>
        <taxon>Pterygota</taxon>
        <taxon>Neoptera</taxon>
        <taxon>Paraneoptera</taxon>
        <taxon>Hemiptera</taxon>
        <taxon>Auchenorrhyncha</taxon>
        <taxon>Membracoidea</taxon>
        <taxon>Cicadellidae</taxon>
        <taxon>Deltocephalinae</taxon>
        <taxon>Deltocephalini</taxon>
        <taxon>Reventazonia</taxon>
    </lineage>
</organism>
<reference evidence="2" key="1">
    <citation type="submission" date="1995-07" db="EMBL/GenBank/DDBJ databases">
        <title>Partial sequences of cytochrome b, serine tRNA, and NADH dehydrogenase subunit 1 mitochondrial genes to estimate phylogenies among Deltocephalus-like leafhoppers.</title>
        <authorList>
            <person name="Fang Q."/>
            <person name="Black W.C.IV."/>
            <person name="Blocker H.D."/>
            <person name="Whitcomb R.F."/>
        </authorList>
    </citation>
    <scope>NUCLEOTIDE SEQUENCE</scope>
</reference>
<dbReference type="GO" id="GO:0016491">
    <property type="term" value="F:oxidoreductase activity"/>
    <property type="evidence" value="ECO:0007669"/>
    <property type="project" value="InterPro"/>
</dbReference>
<keyword evidence="1" id="KW-1133">Transmembrane helix</keyword>
<dbReference type="GO" id="GO:0009055">
    <property type="term" value="F:electron transfer activity"/>
    <property type="evidence" value="ECO:0007669"/>
    <property type="project" value="InterPro"/>
</dbReference>
<feature type="transmembrane region" description="Helical" evidence="1">
    <location>
        <begin position="12"/>
        <end position="34"/>
    </location>
</feature>
<dbReference type="InterPro" id="IPR036150">
    <property type="entry name" value="Cyt_b/b6_C_sf"/>
</dbReference>
<protein>
    <submittedName>
        <fullName evidence="2">Cytochrome b</fullName>
    </submittedName>
</protein>
<dbReference type="Gene3D" id="1.20.810.10">
    <property type="entry name" value="Cytochrome Bc1 Complex, Chain C"/>
    <property type="match status" value="1"/>
</dbReference>
<geneLocation type="mitochondrion" evidence="2"/>
<dbReference type="EMBL" id="L19861">
    <property type="protein sequence ID" value="AAA32058.1"/>
    <property type="molecule type" value="Genomic_DNA"/>
</dbReference>
<dbReference type="SUPFAM" id="SSF81648">
    <property type="entry name" value="a domain/subunit of cytochrome bc1 complex (Ubiquinol-cytochrome c reductase)"/>
    <property type="match status" value="1"/>
</dbReference>
<dbReference type="AlphaFoldDB" id="Q35750"/>
<dbReference type="GO" id="GO:0016020">
    <property type="term" value="C:membrane"/>
    <property type="evidence" value="ECO:0007669"/>
    <property type="project" value="InterPro"/>
</dbReference>
<evidence type="ECO:0000256" key="1">
    <source>
        <dbReference type="SAM" id="Phobius"/>
    </source>
</evidence>
<evidence type="ECO:0000313" key="2">
    <source>
        <dbReference type="EMBL" id="AAA32058.1"/>
    </source>
</evidence>
<sequence>TWIGARPVEQPYTSTGLILTMMYFMYFITDPILVKTWEKILK</sequence>
<proteinExistence type="predicted"/>
<feature type="non-terminal residue" evidence="2">
    <location>
        <position position="1"/>
    </location>
</feature>